<proteinExistence type="predicted"/>
<name>A0ABT3JRY7_9XANT</name>
<reference evidence="1 2" key="1">
    <citation type="submission" date="2022-10" db="EMBL/GenBank/DDBJ databases">
        <title>Xanthomonas sp. H13-6.</title>
        <authorList>
            <person name="Liu X."/>
            <person name="Deng Z."/>
            <person name="Jiang Y."/>
            <person name="Yu T."/>
            <person name="Ai J."/>
        </authorList>
    </citation>
    <scope>NUCLEOTIDE SEQUENCE [LARGE SCALE GENOMIC DNA]</scope>
    <source>
        <strain evidence="1 2">H13-6</strain>
    </source>
</reference>
<dbReference type="Proteomes" id="UP001209922">
    <property type="component" value="Unassembled WGS sequence"/>
</dbReference>
<gene>
    <name evidence="1" type="ORF">OK345_01835</name>
</gene>
<dbReference type="EMBL" id="JAPCHY010000001">
    <property type="protein sequence ID" value="MCW4471247.1"/>
    <property type="molecule type" value="Genomic_DNA"/>
</dbReference>
<sequence>MIAPLLLALSLAATDEPRLPPAAHCLDARQVSSAYQPDDSTLVVASGDRHYRLALAGSCPALLAQADALQLRAPGGWVCGGPQEAVVGAGVRCPVATVETIGARDYALAARRSDREVRTMETVQVTARAGVDRSRRFARGFVGTPDYCMDPRQMRGWTETPAGLQVEASPRRNAGNRFYVVETLGSCPMLSGDARVGFRSGMGLGVVCGNAGDAIYALRDAFVAEVPHLDVDGSMLAVLAAGDQVAEVITARCSITAVYPVVR</sequence>
<protein>
    <submittedName>
        <fullName evidence="1">Uncharacterized protein</fullName>
    </submittedName>
</protein>
<evidence type="ECO:0000313" key="1">
    <source>
        <dbReference type="EMBL" id="MCW4471247.1"/>
    </source>
</evidence>
<dbReference type="RefSeq" id="WP_265126184.1">
    <property type="nucleotide sequence ID" value="NZ_JAPCHY010000001.1"/>
</dbReference>
<evidence type="ECO:0000313" key="2">
    <source>
        <dbReference type="Proteomes" id="UP001209922"/>
    </source>
</evidence>
<keyword evidence="2" id="KW-1185">Reference proteome</keyword>
<accession>A0ABT3JRY7</accession>
<organism evidence="1 2">
    <name type="scientific">Xanthomonas chitinilytica</name>
    <dbReference type="NCBI Taxonomy" id="2989819"/>
    <lineage>
        <taxon>Bacteria</taxon>
        <taxon>Pseudomonadati</taxon>
        <taxon>Pseudomonadota</taxon>
        <taxon>Gammaproteobacteria</taxon>
        <taxon>Lysobacterales</taxon>
        <taxon>Lysobacteraceae</taxon>
        <taxon>Xanthomonas</taxon>
    </lineage>
</organism>
<comment type="caution">
    <text evidence="1">The sequence shown here is derived from an EMBL/GenBank/DDBJ whole genome shotgun (WGS) entry which is preliminary data.</text>
</comment>